<evidence type="ECO:0000256" key="4">
    <source>
        <dbReference type="ARBA" id="ARBA00022692"/>
    </source>
</evidence>
<dbReference type="PANTHER" id="PTHR30074">
    <property type="entry name" value="FORMATE DEHYDROGENASE, NITRATE-INDUCIBLE, CYTOCHROME B556 FDN SUBUNIT"/>
    <property type="match status" value="1"/>
</dbReference>
<keyword evidence="9" id="KW-1185">Reference proteome</keyword>
<keyword evidence="6 7" id="KW-0472">Membrane</keyword>
<feature type="transmembrane region" description="Helical" evidence="7">
    <location>
        <begin position="330"/>
        <end position="356"/>
    </location>
</feature>
<sequence length="395" mass="45141">MKAMRNNSWFKEKILLGMSFSEYVSKHATLPFVIAFIILAFSFYSMAYRLIYGLGPATNLSDTYPWGLWISFDILAGIALAAPGLTVGTAVYLFGMKDYKKFARPAILSSLLGYVFAVFALMFDLGRYYRVPYVIGWSWGLNSILFLIAWHFFLYIIICLIEWFPAFFEWLGKDKLRDFFSKLGIWATVFGVIIAGGHQSALGGLFLIAPTKVHPLWYSALLPLFFLISAIFAGISMVIIESTISHKIFKEQLKNFDEEEFNRKTLGLAKALVGCLFVYLILKLLDLAHYDKWHYLITGYGYWYILEVVGFVLIPAVILINAIKVKDAKIVRVISFIIAVGVILNRFNVSLIAYNWYVPLSDKYYPTWMEIALSSGVVVLVVLFYRFIVRRMAIL</sequence>
<accession>A0A0U9HT26</accession>
<feature type="transmembrane region" description="Helical" evidence="7">
    <location>
        <begin position="28"/>
        <end position="48"/>
    </location>
</feature>
<proteinExistence type="inferred from homology"/>
<keyword evidence="4 7" id="KW-0812">Transmembrane</keyword>
<dbReference type="EMBL" id="BCNO01000001">
    <property type="protein sequence ID" value="GAQ94922.1"/>
    <property type="molecule type" value="Genomic_DNA"/>
</dbReference>
<feature type="transmembrane region" description="Helical" evidence="7">
    <location>
        <begin position="68"/>
        <end position="94"/>
    </location>
</feature>
<keyword evidence="5 7" id="KW-1133">Transmembrane helix</keyword>
<name>A0A0U9HT26_9BACT</name>
<evidence type="ECO:0000313" key="8">
    <source>
        <dbReference type="EMBL" id="GAQ94922.1"/>
    </source>
</evidence>
<evidence type="ECO:0000256" key="5">
    <source>
        <dbReference type="ARBA" id="ARBA00022989"/>
    </source>
</evidence>
<protein>
    <submittedName>
        <fullName evidence="8">Ni/Fe-hydrogenase 2 integral membrane subunit HybB</fullName>
    </submittedName>
</protein>
<feature type="transmembrane region" description="Helical" evidence="7">
    <location>
        <begin position="183"/>
        <end position="208"/>
    </location>
</feature>
<feature type="transmembrane region" description="Helical" evidence="7">
    <location>
        <begin position="368"/>
        <end position="389"/>
    </location>
</feature>
<feature type="transmembrane region" description="Helical" evidence="7">
    <location>
        <begin position="265"/>
        <end position="282"/>
    </location>
</feature>
<keyword evidence="3" id="KW-1003">Cell membrane</keyword>
<comment type="similarity">
    <text evidence="2">Belongs to the NrfD family.</text>
</comment>
<dbReference type="GO" id="GO:0009061">
    <property type="term" value="P:anaerobic respiration"/>
    <property type="evidence" value="ECO:0007669"/>
    <property type="project" value="TreeGrafter"/>
</dbReference>
<evidence type="ECO:0000256" key="1">
    <source>
        <dbReference type="ARBA" id="ARBA00004651"/>
    </source>
</evidence>
<comment type="caution">
    <text evidence="8">The sequence shown here is derived from an EMBL/GenBank/DDBJ whole genome shotgun (WGS) entry which is preliminary data.</text>
</comment>
<organism evidence="8 9">
    <name type="scientific">Thermodesulfovibrio aggregans</name>
    <dbReference type="NCBI Taxonomy" id="86166"/>
    <lineage>
        <taxon>Bacteria</taxon>
        <taxon>Pseudomonadati</taxon>
        <taxon>Nitrospirota</taxon>
        <taxon>Thermodesulfovibrionia</taxon>
        <taxon>Thermodesulfovibrionales</taxon>
        <taxon>Thermodesulfovibrionaceae</taxon>
        <taxon>Thermodesulfovibrio</taxon>
    </lineage>
</organism>
<dbReference type="InterPro" id="IPR005614">
    <property type="entry name" value="NrfD-like"/>
</dbReference>
<evidence type="ECO:0000256" key="2">
    <source>
        <dbReference type="ARBA" id="ARBA00008929"/>
    </source>
</evidence>
<feature type="transmembrane region" description="Helical" evidence="7">
    <location>
        <begin position="220"/>
        <end position="244"/>
    </location>
</feature>
<comment type="subcellular location">
    <subcellularLocation>
        <location evidence="1">Cell membrane</location>
        <topology evidence="1">Multi-pass membrane protein</topology>
    </subcellularLocation>
</comment>
<dbReference type="GO" id="GO:0005886">
    <property type="term" value="C:plasma membrane"/>
    <property type="evidence" value="ECO:0007669"/>
    <property type="project" value="UniProtKB-SubCell"/>
</dbReference>
<feature type="transmembrane region" description="Helical" evidence="7">
    <location>
        <begin position="106"/>
        <end position="123"/>
    </location>
</feature>
<dbReference type="AlphaFoldDB" id="A0A0U9HT26"/>
<dbReference type="Proteomes" id="UP000054976">
    <property type="component" value="Unassembled WGS sequence"/>
</dbReference>
<feature type="transmembrane region" description="Helical" evidence="7">
    <location>
        <begin position="302"/>
        <end position="323"/>
    </location>
</feature>
<gene>
    <name evidence="8" type="ORF">TAGGR_11117</name>
</gene>
<dbReference type="RefSeq" id="WP_059176329.1">
    <property type="nucleotide sequence ID" value="NZ_BCNO01000001.1"/>
</dbReference>
<evidence type="ECO:0000256" key="3">
    <source>
        <dbReference type="ARBA" id="ARBA00022475"/>
    </source>
</evidence>
<evidence type="ECO:0000256" key="6">
    <source>
        <dbReference type="ARBA" id="ARBA00023136"/>
    </source>
</evidence>
<evidence type="ECO:0000256" key="7">
    <source>
        <dbReference type="SAM" id="Phobius"/>
    </source>
</evidence>
<dbReference type="PANTHER" id="PTHR30074:SF4">
    <property type="entry name" value="NI_FE-HYDROGENASE 2 B-TYPE CYTOCHROME SUBUNIT-RELATED"/>
    <property type="match status" value="1"/>
</dbReference>
<evidence type="ECO:0000313" key="9">
    <source>
        <dbReference type="Proteomes" id="UP000054976"/>
    </source>
</evidence>
<reference evidence="9" key="1">
    <citation type="submission" date="2016-01" db="EMBL/GenBank/DDBJ databases">
        <title>Draft genome sequence of Thermodesulfovibrio aggregans strain TGE-P1.</title>
        <authorList>
            <person name="Sekiguchi Y."/>
            <person name="Ohashi A."/>
            <person name="Matsuura N."/>
            <person name="Tourlousse M.D."/>
        </authorList>
    </citation>
    <scope>NUCLEOTIDE SEQUENCE [LARGE SCALE GENOMIC DNA]</scope>
    <source>
        <strain evidence="9">TGE-P1</strain>
    </source>
</reference>
<feature type="transmembrane region" description="Helical" evidence="7">
    <location>
        <begin position="143"/>
        <end position="171"/>
    </location>
</feature>
<dbReference type="InterPro" id="IPR051817">
    <property type="entry name" value="FDH_cytochrome_b556_subunit"/>
</dbReference>
<dbReference type="STRING" id="86166.TAGGR_11117"/>
<dbReference type="Pfam" id="PF03916">
    <property type="entry name" value="NrfD"/>
    <property type="match status" value="1"/>
</dbReference>